<dbReference type="CDD" id="cd01448">
    <property type="entry name" value="TST_Repeat_1"/>
    <property type="match status" value="1"/>
</dbReference>
<dbReference type="GO" id="GO:0016784">
    <property type="term" value="F:3-mercaptopyruvate sulfurtransferase activity"/>
    <property type="evidence" value="ECO:0007669"/>
    <property type="project" value="UniProtKB-EC"/>
</dbReference>
<dbReference type="GO" id="GO:0004792">
    <property type="term" value="F:thiosulfate-cyanide sulfurtransferase activity"/>
    <property type="evidence" value="ECO:0007669"/>
    <property type="project" value="InterPro"/>
</dbReference>
<evidence type="ECO:0000256" key="1">
    <source>
        <dbReference type="ARBA" id="ARBA00004496"/>
    </source>
</evidence>
<protein>
    <recommendedName>
        <fullName evidence="7">3-mercaptopyruvate sulfurtransferase</fullName>
        <ecNumber evidence="6">2.8.1.2</ecNumber>
    </recommendedName>
    <alternativeName>
        <fullName evidence="8">Rhodanese-like protein</fullName>
    </alternativeName>
</protein>
<dbReference type="PANTHER" id="PTHR11364:SF27">
    <property type="entry name" value="SULFURTRANSFERASE"/>
    <property type="match status" value="1"/>
</dbReference>
<dbReference type="EC" id="2.8.1.2" evidence="6"/>
<sequence>MSEEKSRFVVSADWLQGELGKPDLRVLDASFYLPAQNRDADAEYASGHIPGAIRFDQDKIADHSTGLPHTIPSPDYFAEEAGKLGISETDRIVVYDGIGMFASPRVWWLFRVMGAKNVFVLDGGLDGWKAEGRPLKTDVPNYKPTTFKTNYDAGRVVSLETMRDIVSSGALQIADARSAGRFAATEPEPRAGMRSGHMPGARSLPSGVFANQGRFKSLPELKQTIESAGIDLSKPVVTSCGSGITAAIITLALESIGHTDNKLYDGSWSEWGSRDDTPVVTGPPDPIKV</sequence>
<dbReference type="PANTHER" id="PTHR11364">
    <property type="entry name" value="THIOSULFATE SULFERTANSFERASE"/>
    <property type="match status" value="1"/>
</dbReference>
<dbReference type="KEGG" id="rga:RGR602_CH01659"/>
<evidence type="ECO:0000256" key="4">
    <source>
        <dbReference type="ARBA" id="ARBA00022737"/>
    </source>
</evidence>
<dbReference type="InterPro" id="IPR001307">
    <property type="entry name" value="Thiosulphate_STrfase_CS"/>
</dbReference>
<keyword evidence="11" id="KW-0670">Pyruvate</keyword>
<evidence type="ECO:0000256" key="9">
    <source>
        <dbReference type="SAM" id="MobiDB-lite"/>
    </source>
</evidence>
<evidence type="ECO:0000256" key="2">
    <source>
        <dbReference type="ARBA" id="ARBA00022490"/>
    </source>
</evidence>
<dbReference type="GO" id="GO:0005737">
    <property type="term" value="C:cytoplasm"/>
    <property type="evidence" value="ECO:0007669"/>
    <property type="project" value="UniProtKB-SubCell"/>
</dbReference>
<comment type="subcellular location">
    <subcellularLocation>
        <location evidence="1">Cytoplasm</location>
    </subcellularLocation>
</comment>
<dbReference type="FunFam" id="3.40.250.10:FF:000015">
    <property type="entry name" value="Sulfurtransferase"/>
    <property type="match status" value="1"/>
</dbReference>
<dbReference type="SMART" id="SM00450">
    <property type="entry name" value="RHOD"/>
    <property type="match status" value="2"/>
</dbReference>
<dbReference type="InterPro" id="IPR036873">
    <property type="entry name" value="Rhodanese-like_dom_sf"/>
</dbReference>
<keyword evidence="4" id="KW-0677">Repeat</keyword>
<evidence type="ECO:0000256" key="7">
    <source>
        <dbReference type="ARBA" id="ARBA00070833"/>
    </source>
</evidence>
<keyword evidence="12" id="KW-1185">Reference proteome</keyword>
<dbReference type="CDD" id="cd01449">
    <property type="entry name" value="TST_Repeat_2"/>
    <property type="match status" value="1"/>
</dbReference>
<keyword evidence="2" id="KW-0963">Cytoplasm</keyword>
<comment type="catalytic activity">
    <reaction evidence="5">
        <text>2-oxo-3-sulfanylpropanoate + [thioredoxin]-dithiol = [thioredoxin]-disulfide + hydrogen sulfide + pyruvate + H(+)</text>
        <dbReference type="Rhea" id="RHEA:21740"/>
        <dbReference type="Rhea" id="RHEA-COMP:10698"/>
        <dbReference type="Rhea" id="RHEA-COMP:10700"/>
        <dbReference type="ChEBI" id="CHEBI:15361"/>
        <dbReference type="ChEBI" id="CHEBI:15378"/>
        <dbReference type="ChEBI" id="CHEBI:29919"/>
        <dbReference type="ChEBI" id="CHEBI:29950"/>
        <dbReference type="ChEBI" id="CHEBI:50058"/>
        <dbReference type="ChEBI" id="CHEBI:57678"/>
        <dbReference type="EC" id="2.8.1.2"/>
    </reaction>
    <physiologicalReaction direction="left-to-right" evidence="5">
        <dbReference type="Rhea" id="RHEA:21741"/>
    </physiologicalReaction>
</comment>
<dbReference type="Gene3D" id="3.40.250.10">
    <property type="entry name" value="Rhodanese-like domain"/>
    <property type="match status" value="2"/>
</dbReference>
<accession>A0A0B4X1E9</accession>
<evidence type="ECO:0000256" key="6">
    <source>
        <dbReference type="ARBA" id="ARBA00066832"/>
    </source>
</evidence>
<evidence type="ECO:0000256" key="3">
    <source>
        <dbReference type="ARBA" id="ARBA00022679"/>
    </source>
</evidence>
<proteinExistence type="predicted"/>
<evidence type="ECO:0000259" key="10">
    <source>
        <dbReference type="PROSITE" id="PS50206"/>
    </source>
</evidence>
<dbReference type="PROSITE" id="PS50206">
    <property type="entry name" value="RHODANESE_3"/>
    <property type="match status" value="2"/>
</dbReference>
<evidence type="ECO:0000256" key="8">
    <source>
        <dbReference type="ARBA" id="ARBA00078354"/>
    </source>
</evidence>
<gene>
    <name evidence="11" type="primary">sseA</name>
    <name evidence="11" type="ORF">RGR602_CH01659</name>
</gene>
<dbReference type="Proteomes" id="UP000031368">
    <property type="component" value="Chromosome"/>
</dbReference>
<dbReference type="Pfam" id="PF00581">
    <property type="entry name" value="Rhodanese"/>
    <property type="match status" value="2"/>
</dbReference>
<dbReference type="PROSITE" id="PS00380">
    <property type="entry name" value="RHODANESE_1"/>
    <property type="match status" value="1"/>
</dbReference>
<dbReference type="InterPro" id="IPR045078">
    <property type="entry name" value="TST/MPST-like"/>
</dbReference>
<evidence type="ECO:0000313" key="11">
    <source>
        <dbReference type="EMBL" id="AJD41001.1"/>
    </source>
</evidence>
<dbReference type="InterPro" id="IPR001763">
    <property type="entry name" value="Rhodanese-like_dom"/>
</dbReference>
<dbReference type="RefSeq" id="WP_039844684.1">
    <property type="nucleotide sequence ID" value="NZ_CP006877.1"/>
</dbReference>
<organism evidence="11 12">
    <name type="scientific">Rhizobium gallicum bv. gallicum R602sp</name>
    <dbReference type="NCBI Taxonomy" id="1041138"/>
    <lineage>
        <taxon>Bacteria</taxon>
        <taxon>Pseudomonadati</taxon>
        <taxon>Pseudomonadota</taxon>
        <taxon>Alphaproteobacteria</taxon>
        <taxon>Hyphomicrobiales</taxon>
        <taxon>Rhizobiaceae</taxon>
        <taxon>Rhizobium/Agrobacterium group</taxon>
        <taxon>Rhizobium</taxon>
    </lineage>
</organism>
<evidence type="ECO:0000313" key="12">
    <source>
        <dbReference type="Proteomes" id="UP000031368"/>
    </source>
</evidence>
<dbReference type="SUPFAM" id="SSF52821">
    <property type="entry name" value="Rhodanese/Cell cycle control phosphatase"/>
    <property type="match status" value="2"/>
</dbReference>
<reference evidence="11 12" key="1">
    <citation type="submission" date="2013-11" db="EMBL/GenBank/DDBJ databases">
        <title>Complete genome sequence of Rhizobium gallicum bv. gallicum R602.</title>
        <authorList>
            <person name="Bustos P."/>
            <person name="Santamaria R.I."/>
            <person name="Lozano L."/>
            <person name="Acosta J.L."/>
            <person name="Ormeno-Orrillo E."/>
            <person name="Rogel M.A."/>
            <person name="Romero D."/>
            <person name="Cevallos M.A."/>
            <person name="Martinez-Romero E."/>
            <person name="Gonzalez V."/>
        </authorList>
    </citation>
    <scope>NUCLEOTIDE SEQUENCE [LARGE SCALE GENOMIC DNA]</scope>
    <source>
        <strain evidence="11 12">R602</strain>
    </source>
</reference>
<evidence type="ECO:0000256" key="5">
    <source>
        <dbReference type="ARBA" id="ARBA00051793"/>
    </source>
</evidence>
<dbReference type="NCBIfam" id="NF008557">
    <property type="entry name" value="PRK11493.1"/>
    <property type="match status" value="1"/>
</dbReference>
<feature type="region of interest" description="Disordered" evidence="9">
    <location>
        <begin position="180"/>
        <end position="199"/>
    </location>
</feature>
<dbReference type="HOGENOM" id="CLU_031618_3_0_5"/>
<dbReference type="EMBL" id="CP006877">
    <property type="protein sequence ID" value="AJD41001.1"/>
    <property type="molecule type" value="Genomic_DNA"/>
</dbReference>
<dbReference type="AlphaFoldDB" id="A0A0B4X1E9"/>
<feature type="domain" description="Rhodanese" evidence="10">
    <location>
        <begin position="167"/>
        <end position="280"/>
    </location>
</feature>
<dbReference type="FunFam" id="3.40.250.10:FF:000001">
    <property type="entry name" value="Sulfurtransferase"/>
    <property type="match status" value="1"/>
</dbReference>
<name>A0A0B4X1E9_9HYPH</name>
<keyword evidence="3 11" id="KW-0808">Transferase</keyword>
<feature type="domain" description="Rhodanese" evidence="10">
    <location>
        <begin position="20"/>
        <end position="137"/>
    </location>
</feature>